<gene>
    <name evidence="6" type="ORF">FMM05_05835</name>
</gene>
<name>A0A552V5M1_9FLAO</name>
<feature type="signal peptide" evidence="4">
    <location>
        <begin position="1"/>
        <end position="17"/>
    </location>
</feature>
<keyword evidence="1" id="KW-0645">Protease</keyword>
<feature type="domain" description="P/Homo B" evidence="5">
    <location>
        <begin position="15"/>
        <end position="168"/>
    </location>
</feature>
<evidence type="ECO:0000256" key="1">
    <source>
        <dbReference type="ARBA" id="ARBA00022670"/>
    </source>
</evidence>
<dbReference type="InterPro" id="IPR014867">
    <property type="entry name" value="Spore_coat_CotH_CotH2/3/7"/>
</dbReference>
<dbReference type="Pfam" id="PF08757">
    <property type="entry name" value="CotH"/>
    <property type="match status" value="1"/>
</dbReference>
<dbReference type="InterPro" id="IPR026444">
    <property type="entry name" value="Secre_tail"/>
</dbReference>
<dbReference type="Proteomes" id="UP000320643">
    <property type="component" value="Unassembled WGS sequence"/>
</dbReference>
<dbReference type="RefSeq" id="WP_143372405.1">
    <property type="nucleotide sequence ID" value="NZ_VJVZ01000003.1"/>
</dbReference>
<dbReference type="SUPFAM" id="SSF49785">
    <property type="entry name" value="Galactose-binding domain-like"/>
    <property type="match status" value="1"/>
</dbReference>
<dbReference type="GO" id="GO:0004252">
    <property type="term" value="F:serine-type endopeptidase activity"/>
    <property type="evidence" value="ECO:0007669"/>
    <property type="project" value="InterPro"/>
</dbReference>
<organism evidence="6 7">
    <name type="scientific">Flavobacterium zepuense</name>
    <dbReference type="NCBI Taxonomy" id="2593302"/>
    <lineage>
        <taxon>Bacteria</taxon>
        <taxon>Pseudomonadati</taxon>
        <taxon>Bacteroidota</taxon>
        <taxon>Flavobacteriia</taxon>
        <taxon>Flavobacteriales</taxon>
        <taxon>Flavobacteriaceae</taxon>
        <taxon>Flavobacterium</taxon>
    </lineage>
</organism>
<evidence type="ECO:0000313" key="6">
    <source>
        <dbReference type="EMBL" id="TRW25741.1"/>
    </source>
</evidence>
<dbReference type="EMBL" id="VJVZ01000003">
    <property type="protein sequence ID" value="TRW25741.1"/>
    <property type="molecule type" value="Genomic_DNA"/>
</dbReference>
<evidence type="ECO:0000256" key="4">
    <source>
        <dbReference type="SAM" id="SignalP"/>
    </source>
</evidence>
<comment type="caution">
    <text evidence="6">The sequence shown here is derived from an EMBL/GenBank/DDBJ whole genome shotgun (WGS) entry which is preliminary data.</text>
</comment>
<dbReference type="InterPro" id="IPR002884">
    <property type="entry name" value="P_dom"/>
</dbReference>
<reference evidence="6 7" key="1">
    <citation type="submission" date="2019-07" db="EMBL/GenBank/DDBJ databases">
        <title>Flavobacterium sp. nov., isolated from glacier ice.</title>
        <authorList>
            <person name="Liu Q."/>
            <person name="Xin Y.-H."/>
        </authorList>
    </citation>
    <scope>NUCLEOTIDE SEQUENCE [LARGE SCALE GENOMIC DNA]</scope>
    <source>
        <strain evidence="6 7">ZT4R6</strain>
    </source>
</reference>
<keyword evidence="7" id="KW-1185">Reference proteome</keyword>
<evidence type="ECO:0000313" key="7">
    <source>
        <dbReference type="Proteomes" id="UP000320643"/>
    </source>
</evidence>
<dbReference type="Gene3D" id="2.60.120.260">
    <property type="entry name" value="Galactose-binding domain-like"/>
    <property type="match status" value="1"/>
</dbReference>
<keyword evidence="3" id="KW-0378">Hydrolase</keyword>
<dbReference type="AlphaFoldDB" id="A0A552V5M1"/>
<dbReference type="Pfam" id="PF18962">
    <property type="entry name" value="Por_Secre_tail"/>
    <property type="match status" value="1"/>
</dbReference>
<accession>A0A552V5M1</accession>
<dbReference type="PANTHER" id="PTHR40050">
    <property type="entry name" value="INNER SPORE COAT PROTEIN H"/>
    <property type="match status" value="1"/>
</dbReference>
<keyword evidence="2 4" id="KW-0732">Signal</keyword>
<evidence type="ECO:0000256" key="3">
    <source>
        <dbReference type="ARBA" id="ARBA00022801"/>
    </source>
</evidence>
<evidence type="ECO:0000259" key="5">
    <source>
        <dbReference type="PROSITE" id="PS51829"/>
    </source>
</evidence>
<dbReference type="NCBIfam" id="TIGR04183">
    <property type="entry name" value="Por_Secre_tail"/>
    <property type="match status" value="1"/>
</dbReference>
<evidence type="ECO:0000256" key="2">
    <source>
        <dbReference type="ARBA" id="ARBA00022729"/>
    </source>
</evidence>
<dbReference type="PANTHER" id="PTHR40050:SF1">
    <property type="entry name" value="INNER SPORE COAT PROTEIN H"/>
    <property type="match status" value="1"/>
</dbReference>
<dbReference type="GO" id="GO:0006508">
    <property type="term" value="P:proteolysis"/>
    <property type="evidence" value="ECO:0007669"/>
    <property type="project" value="UniProtKB-KW"/>
</dbReference>
<dbReference type="OrthoDB" id="9803752at2"/>
<dbReference type="InterPro" id="IPR008979">
    <property type="entry name" value="Galactose-bd-like_sf"/>
</dbReference>
<dbReference type="Pfam" id="PF01483">
    <property type="entry name" value="P_proprotein"/>
    <property type="match status" value="1"/>
</dbReference>
<protein>
    <submittedName>
        <fullName evidence="6">T9SS type A sorting domain-containing protein</fullName>
    </submittedName>
</protein>
<sequence length="690" mass="76693">MKKITLLFCLLSTAALWSQTFNGSTGAISDDGTINTYTATVSGLPAQLNANNGLITVCLDIAHTYDSDLNVHLISPTGVDINLFSALGGGDDNFTNTCLSQSGATTINAGSAPFTGVYKPQETLGNQNNGQDGNGIWTLRILDTYAFADTGTVNSWSLEFGANATVPFVFTSSNLPIVIINTSGVTIPDEPKIDAVMSIISNGEGQINYLTDTPNEYDGNVGIELRGNYSQGLPQKPYNFETRDAEGEDLNVSLLGMPEEHDWCLIANYNDKVFMRNKLAYNLFTQMGNYAARSQYCEVVLNGSYQGVYLLMEKIKRDNDRVDIAKLEEDENEGLDVTGGYILKCDYWTWEDSWELEYHPLDHPDLDVRLVYEYPKPEDISYDQKQYIQGFVNQLESALYGDDFTNSETGYNKYLDTDSFIDYFIVNELSRNIDGFRKSCFFNKDKDESETEISKLKAGPVWDFDWAWKDIWSCSIFEATDGSGWAHLINDCNPDVASTGWYLRLLQDPIFANRLRCRWETFRSTFMSQDALNEYIDGVAAQLDEAQERHFDKWGNLGINTGTPEVEQDPATFAGQIAQFKNWISLRLYWLDQNIPGTAENCEQTAGLNNTQTNVFTAYPNPANTTLHITSANGSQPQFAEVFDVAGKSVLKAAINGGTVNVSGLSNGIYMCKVTSANNASQIVKIVVIH</sequence>
<feature type="chain" id="PRO_5022023747" evidence="4">
    <location>
        <begin position="18"/>
        <end position="690"/>
    </location>
</feature>
<dbReference type="PROSITE" id="PS51829">
    <property type="entry name" value="P_HOMO_B"/>
    <property type="match status" value="1"/>
</dbReference>
<proteinExistence type="predicted"/>